<dbReference type="Gramene" id="OMO87151">
    <property type="protein sequence ID" value="OMO87151"/>
    <property type="gene ID" value="CCACVL1_09237"/>
</dbReference>
<keyword evidence="2" id="KW-1185">Reference proteome</keyword>
<protein>
    <submittedName>
        <fullName evidence="1">Uncharacterized protein</fullName>
    </submittedName>
</protein>
<dbReference type="OrthoDB" id="1110401at2759"/>
<evidence type="ECO:0000313" key="1">
    <source>
        <dbReference type="EMBL" id="OMO87151.1"/>
    </source>
</evidence>
<proteinExistence type="predicted"/>
<reference evidence="1 2" key="1">
    <citation type="submission" date="2013-09" db="EMBL/GenBank/DDBJ databases">
        <title>Corchorus capsularis genome sequencing.</title>
        <authorList>
            <person name="Alam M."/>
            <person name="Haque M.S."/>
            <person name="Islam M.S."/>
            <person name="Emdad E.M."/>
            <person name="Islam M.M."/>
            <person name="Ahmed B."/>
            <person name="Halim A."/>
            <person name="Hossen Q.M.M."/>
            <person name="Hossain M.Z."/>
            <person name="Ahmed R."/>
            <person name="Khan M.M."/>
            <person name="Islam R."/>
            <person name="Rashid M.M."/>
            <person name="Khan S.A."/>
            <person name="Rahman M.S."/>
            <person name="Alam M."/>
        </authorList>
    </citation>
    <scope>NUCLEOTIDE SEQUENCE [LARGE SCALE GENOMIC DNA]</scope>
    <source>
        <strain evidence="2">cv. CVL-1</strain>
        <tissue evidence="1">Whole seedling</tissue>
    </source>
</reference>
<dbReference type="AlphaFoldDB" id="A0A1R3IX56"/>
<dbReference type="EMBL" id="AWWV01009288">
    <property type="protein sequence ID" value="OMO87151.1"/>
    <property type="molecule type" value="Genomic_DNA"/>
</dbReference>
<dbReference type="STRING" id="210143.A0A1R3IX56"/>
<dbReference type="Proteomes" id="UP000188268">
    <property type="component" value="Unassembled WGS sequence"/>
</dbReference>
<gene>
    <name evidence="1" type="ORF">CCACVL1_09237</name>
</gene>
<accession>A0A1R3IX56</accession>
<name>A0A1R3IX56_COCAP</name>
<sequence length="184" mass="21640">MGIVNETLKTLVEKGFIVAIQKKNKLQPRSYKMKPIVRSCLIKFAKEASFFDYDGEGKPTMDFTYCKKACMVEREGALAQWFSDYLDGQDNKQDTEEKLSEDMIKLQMLFNFPDRQKLNDAHSKFDELQTLFNVSEQFPALPKERLLKMENIKVLYLGRWESDSEAGLNRHTFFWPKRWKTLTS</sequence>
<organism evidence="1 2">
    <name type="scientific">Corchorus capsularis</name>
    <name type="common">Jute</name>
    <dbReference type="NCBI Taxonomy" id="210143"/>
    <lineage>
        <taxon>Eukaryota</taxon>
        <taxon>Viridiplantae</taxon>
        <taxon>Streptophyta</taxon>
        <taxon>Embryophyta</taxon>
        <taxon>Tracheophyta</taxon>
        <taxon>Spermatophyta</taxon>
        <taxon>Magnoliopsida</taxon>
        <taxon>eudicotyledons</taxon>
        <taxon>Gunneridae</taxon>
        <taxon>Pentapetalae</taxon>
        <taxon>rosids</taxon>
        <taxon>malvids</taxon>
        <taxon>Malvales</taxon>
        <taxon>Malvaceae</taxon>
        <taxon>Grewioideae</taxon>
        <taxon>Apeibeae</taxon>
        <taxon>Corchorus</taxon>
    </lineage>
</organism>
<comment type="caution">
    <text evidence="1">The sequence shown here is derived from an EMBL/GenBank/DDBJ whole genome shotgun (WGS) entry which is preliminary data.</text>
</comment>
<evidence type="ECO:0000313" key="2">
    <source>
        <dbReference type="Proteomes" id="UP000188268"/>
    </source>
</evidence>